<feature type="domain" description="AMP-dependent synthetase/ligase" evidence="1">
    <location>
        <begin position="13"/>
        <end position="364"/>
    </location>
</feature>
<dbReference type="GO" id="GO:0016877">
    <property type="term" value="F:ligase activity, forming carbon-sulfur bonds"/>
    <property type="evidence" value="ECO:0007669"/>
    <property type="project" value="UniProtKB-ARBA"/>
</dbReference>
<evidence type="ECO:0000259" key="1">
    <source>
        <dbReference type="Pfam" id="PF00501"/>
    </source>
</evidence>
<dbReference type="InterPro" id="IPR025110">
    <property type="entry name" value="AMP-bd_C"/>
</dbReference>
<dbReference type="Gene3D" id="3.30.300.30">
    <property type="match status" value="1"/>
</dbReference>
<dbReference type="PANTHER" id="PTHR43767">
    <property type="entry name" value="LONG-CHAIN-FATTY-ACID--COA LIGASE"/>
    <property type="match status" value="1"/>
</dbReference>
<evidence type="ECO:0008006" key="5">
    <source>
        <dbReference type="Google" id="ProtNLM"/>
    </source>
</evidence>
<dbReference type="Pfam" id="PF13193">
    <property type="entry name" value="AMP-binding_C"/>
    <property type="match status" value="1"/>
</dbReference>
<dbReference type="RefSeq" id="WP_245839944.1">
    <property type="nucleotide sequence ID" value="NZ_MVHF01000065.1"/>
</dbReference>
<dbReference type="PROSITE" id="PS00455">
    <property type="entry name" value="AMP_BINDING"/>
    <property type="match status" value="1"/>
</dbReference>
<dbReference type="InterPro" id="IPR020845">
    <property type="entry name" value="AMP-binding_CS"/>
</dbReference>
<dbReference type="STRING" id="1927124.BST13_35800"/>
<protein>
    <recommendedName>
        <fullName evidence="5">Long-chain-fatty-acid--CoA ligase</fullName>
    </recommendedName>
</protein>
<dbReference type="CDD" id="cd05936">
    <property type="entry name" value="FC-FACS_FadD_like"/>
    <property type="match status" value="1"/>
</dbReference>
<evidence type="ECO:0000313" key="4">
    <source>
        <dbReference type="Proteomes" id="UP000192448"/>
    </source>
</evidence>
<sequence>MGNKMTATCELLFESSTRFPDRPAVIADGKTITYAELALNVRASASSLAQQGVTSGQRLAILMNNGIPFIEAYFAGLAVGATVVPLNPLLSAKELEHAIVDSGASLLVTSGDPADVASPVADRVGCRSLTWAELPPASGPTERPALAGDDDAVVIYTSGTTGTPKGAVLSHSNLLWNAWISASPNLFSLTEQDVILAALPLFHVYGMTCVMNAGFLAGSCLVVMPRFHAEDALRLMAEHRVTILEGVPTMYVALLEAARAGAAQIPTLRLCTSGGAPMAVSLLTDFEAAFNTVIMEGYGLSETSPMVCFNQPHFPRRPGTVGRPVWGVEVEIARDDVSDRIEFVRTGERGEVVVRGHNVFKGYLGRPDATAEVMVDGWFRTGDIGIRDDDGYIAIIDRKKELIIRGGYNVYPREIEENLKHHPAVVDAVVIGRPDPRYGEEVVAVVRLTASAADDSPAILDWISERVARYKRPRELVILDQLPMSATGKVLKRVLAQQLFGHAGSAMTPPVAVHQVATKNGTEAGI</sequence>
<dbReference type="InterPro" id="IPR050237">
    <property type="entry name" value="ATP-dep_AMP-bd_enzyme"/>
</dbReference>
<dbReference type="Pfam" id="PF00501">
    <property type="entry name" value="AMP-binding"/>
    <property type="match status" value="1"/>
</dbReference>
<accession>A0A1W9ZYM1</accession>
<dbReference type="Proteomes" id="UP000192448">
    <property type="component" value="Unassembled WGS sequence"/>
</dbReference>
<reference evidence="3 4" key="1">
    <citation type="submission" date="2017-02" db="EMBL/GenBank/DDBJ databases">
        <title>The new phylogeny of genus Mycobacterium.</title>
        <authorList>
            <person name="Tortoli E."/>
            <person name="Trovato A."/>
            <person name="Cirillo D.M."/>
        </authorList>
    </citation>
    <scope>NUCLEOTIDE SEQUENCE [LARGE SCALE GENOMIC DNA]</scope>
    <source>
        <strain evidence="3 4">RW6</strain>
    </source>
</reference>
<evidence type="ECO:0000313" key="3">
    <source>
        <dbReference type="EMBL" id="ORA22903.1"/>
    </source>
</evidence>
<keyword evidence="4" id="KW-1185">Reference proteome</keyword>
<feature type="domain" description="AMP-binding enzyme C-terminal" evidence="2">
    <location>
        <begin position="414"/>
        <end position="489"/>
    </location>
</feature>
<name>A0A1W9ZYM1_9MYCO</name>
<dbReference type="PANTHER" id="PTHR43767:SF12">
    <property type="entry name" value="AMP-DEPENDENT SYNTHETASE AND LIGASE"/>
    <property type="match status" value="1"/>
</dbReference>
<dbReference type="Gene3D" id="3.40.50.12780">
    <property type="entry name" value="N-terminal domain of ligase-like"/>
    <property type="match status" value="1"/>
</dbReference>
<comment type="caution">
    <text evidence="3">The sequence shown here is derived from an EMBL/GenBank/DDBJ whole genome shotgun (WGS) entry which is preliminary data.</text>
</comment>
<dbReference type="EMBL" id="MVHF01000065">
    <property type="protein sequence ID" value="ORA22903.1"/>
    <property type="molecule type" value="Genomic_DNA"/>
</dbReference>
<dbReference type="InterPro" id="IPR045851">
    <property type="entry name" value="AMP-bd_C_sf"/>
</dbReference>
<dbReference type="InterPro" id="IPR000873">
    <property type="entry name" value="AMP-dep_synth/lig_dom"/>
</dbReference>
<proteinExistence type="predicted"/>
<dbReference type="InterPro" id="IPR042099">
    <property type="entry name" value="ANL_N_sf"/>
</dbReference>
<dbReference type="AlphaFoldDB" id="A0A1W9ZYM1"/>
<evidence type="ECO:0000259" key="2">
    <source>
        <dbReference type="Pfam" id="PF13193"/>
    </source>
</evidence>
<dbReference type="SUPFAM" id="SSF56801">
    <property type="entry name" value="Acetyl-CoA synthetase-like"/>
    <property type="match status" value="1"/>
</dbReference>
<organism evidence="3 4">
    <name type="scientific">Mycobacterium aquaticum</name>
    <dbReference type="NCBI Taxonomy" id="1927124"/>
    <lineage>
        <taxon>Bacteria</taxon>
        <taxon>Bacillati</taxon>
        <taxon>Actinomycetota</taxon>
        <taxon>Actinomycetes</taxon>
        <taxon>Mycobacteriales</taxon>
        <taxon>Mycobacteriaceae</taxon>
        <taxon>Mycobacterium</taxon>
    </lineage>
</organism>
<gene>
    <name evidence="3" type="ORF">BST13_35800</name>
</gene>